<keyword evidence="7" id="KW-0732">Signal</keyword>
<dbReference type="InterPro" id="IPR050689">
    <property type="entry name" value="FKBP-type_PPIase"/>
</dbReference>
<dbReference type="AlphaFoldDB" id="A0ABD3MXH2"/>
<dbReference type="PANTHER" id="PTHR10516:SF443">
    <property type="entry name" value="FK506-BINDING PROTEIN 59-RELATED"/>
    <property type="match status" value="1"/>
</dbReference>
<dbReference type="InterPro" id="IPR001179">
    <property type="entry name" value="PPIase_FKBP_dom"/>
</dbReference>
<comment type="caution">
    <text evidence="9">The sequence shown here is derived from an EMBL/GenBank/DDBJ whole genome shotgun (WGS) entry which is preliminary data.</text>
</comment>
<keyword evidence="3 5" id="KW-0697">Rotamase</keyword>
<evidence type="ECO:0000256" key="2">
    <source>
        <dbReference type="ARBA" id="ARBA00013194"/>
    </source>
</evidence>
<dbReference type="InterPro" id="IPR046357">
    <property type="entry name" value="PPIase_dom_sf"/>
</dbReference>
<evidence type="ECO:0000313" key="10">
    <source>
        <dbReference type="Proteomes" id="UP001530400"/>
    </source>
</evidence>
<evidence type="ECO:0000256" key="6">
    <source>
        <dbReference type="SAM" id="Phobius"/>
    </source>
</evidence>
<dbReference type="PANTHER" id="PTHR10516">
    <property type="entry name" value="PEPTIDYL-PROLYL CIS-TRANS ISOMERASE"/>
    <property type="match status" value="1"/>
</dbReference>
<feature type="domain" description="PPIase FKBP-type" evidence="8">
    <location>
        <begin position="70"/>
        <end position="156"/>
    </location>
</feature>
<keyword evidence="6" id="KW-1133">Transmembrane helix</keyword>
<accession>A0ABD3MXH2</accession>
<sequence length="292" mass="31629">MLLAEIILRLLGVFVALYSAQAFSIPTTHLLNPTSTRTTTKLFSTVTKALPDGVTKTVTVPGTGREIRLGDMVIAKYVCKAEGAEPAFARADRQRFVVGDGTMVPSWDMALRTMKEGERATVQVTDPKYGYGEAGVPPFVPPNAKLEFDIEVINIEDNSGMMSGDSSDLIAMDGPINRPRTPGAIAAAYEQKMKEKAMNAPEEKEGLAWAIDKVKSSYFFGLFEGETGQEAPWYLKPSITFPIAFLVVGLAFYVSLVGGAISERGMPSTDELDEIILSFNTIQAAITVAMDL</sequence>
<evidence type="ECO:0000256" key="7">
    <source>
        <dbReference type="SAM" id="SignalP"/>
    </source>
</evidence>
<evidence type="ECO:0000256" key="4">
    <source>
        <dbReference type="ARBA" id="ARBA00023235"/>
    </source>
</evidence>
<evidence type="ECO:0000256" key="1">
    <source>
        <dbReference type="ARBA" id="ARBA00000971"/>
    </source>
</evidence>
<gene>
    <name evidence="9" type="ORF">ACHAWO_004380</name>
</gene>
<dbReference type="GO" id="GO:0003755">
    <property type="term" value="F:peptidyl-prolyl cis-trans isomerase activity"/>
    <property type="evidence" value="ECO:0007669"/>
    <property type="project" value="UniProtKB-KW"/>
</dbReference>
<dbReference type="EMBL" id="JALLPJ020001360">
    <property type="protein sequence ID" value="KAL3767678.1"/>
    <property type="molecule type" value="Genomic_DNA"/>
</dbReference>
<protein>
    <recommendedName>
        <fullName evidence="2 5">peptidylprolyl isomerase</fullName>
        <ecNumber evidence="2 5">5.2.1.8</ecNumber>
    </recommendedName>
</protein>
<keyword evidence="10" id="KW-1185">Reference proteome</keyword>
<dbReference type="PROSITE" id="PS50059">
    <property type="entry name" value="FKBP_PPIASE"/>
    <property type="match status" value="1"/>
</dbReference>
<evidence type="ECO:0000256" key="3">
    <source>
        <dbReference type="ARBA" id="ARBA00023110"/>
    </source>
</evidence>
<keyword evidence="6" id="KW-0812">Transmembrane</keyword>
<dbReference type="EC" id="5.2.1.8" evidence="2 5"/>
<keyword evidence="6" id="KW-0472">Membrane</keyword>
<dbReference type="Pfam" id="PF00254">
    <property type="entry name" value="FKBP_C"/>
    <property type="match status" value="1"/>
</dbReference>
<evidence type="ECO:0000256" key="5">
    <source>
        <dbReference type="PROSITE-ProRule" id="PRU00277"/>
    </source>
</evidence>
<feature type="chain" id="PRO_5044864274" description="peptidylprolyl isomerase" evidence="7">
    <location>
        <begin position="23"/>
        <end position="292"/>
    </location>
</feature>
<organism evidence="9 10">
    <name type="scientific">Cyclotella atomus</name>
    <dbReference type="NCBI Taxonomy" id="382360"/>
    <lineage>
        <taxon>Eukaryota</taxon>
        <taxon>Sar</taxon>
        <taxon>Stramenopiles</taxon>
        <taxon>Ochrophyta</taxon>
        <taxon>Bacillariophyta</taxon>
        <taxon>Coscinodiscophyceae</taxon>
        <taxon>Thalassiosirophycidae</taxon>
        <taxon>Stephanodiscales</taxon>
        <taxon>Stephanodiscaceae</taxon>
        <taxon>Cyclotella</taxon>
    </lineage>
</organism>
<dbReference type="SUPFAM" id="SSF54534">
    <property type="entry name" value="FKBP-like"/>
    <property type="match status" value="1"/>
</dbReference>
<feature type="transmembrane region" description="Helical" evidence="6">
    <location>
        <begin position="239"/>
        <end position="261"/>
    </location>
</feature>
<comment type="catalytic activity">
    <reaction evidence="1 5">
        <text>[protein]-peptidylproline (omega=180) = [protein]-peptidylproline (omega=0)</text>
        <dbReference type="Rhea" id="RHEA:16237"/>
        <dbReference type="Rhea" id="RHEA-COMP:10747"/>
        <dbReference type="Rhea" id="RHEA-COMP:10748"/>
        <dbReference type="ChEBI" id="CHEBI:83833"/>
        <dbReference type="ChEBI" id="CHEBI:83834"/>
        <dbReference type="EC" id="5.2.1.8"/>
    </reaction>
</comment>
<evidence type="ECO:0000313" key="9">
    <source>
        <dbReference type="EMBL" id="KAL3767678.1"/>
    </source>
</evidence>
<evidence type="ECO:0000259" key="8">
    <source>
        <dbReference type="PROSITE" id="PS50059"/>
    </source>
</evidence>
<feature type="signal peptide" evidence="7">
    <location>
        <begin position="1"/>
        <end position="22"/>
    </location>
</feature>
<name>A0ABD3MXH2_9STRA</name>
<reference evidence="9 10" key="1">
    <citation type="submission" date="2024-10" db="EMBL/GenBank/DDBJ databases">
        <title>Updated reference genomes for cyclostephanoid diatoms.</title>
        <authorList>
            <person name="Roberts W.R."/>
            <person name="Alverson A.J."/>
        </authorList>
    </citation>
    <scope>NUCLEOTIDE SEQUENCE [LARGE SCALE GENOMIC DNA]</scope>
    <source>
        <strain evidence="9 10">AJA010-31</strain>
    </source>
</reference>
<proteinExistence type="predicted"/>
<dbReference type="Gene3D" id="3.10.50.40">
    <property type="match status" value="1"/>
</dbReference>
<keyword evidence="4 5" id="KW-0413">Isomerase</keyword>
<dbReference type="Proteomes" id="UP001530400">
    <property type="component" value="Unassembled WGS sequence"/>
</dbReference>